<accession>A0A1H0WCR9</accession>
<proteinExistence type="predicted"/>
<dbReference type="SUPFAM" id="SSF109604">
    <property type="entry name" value="HD-domain/PDEase-like"/>
    <property type="match status" value="1"/>
</dbReference>
<dbReference type="InterPro" id="IPR003607">
    <property type="entry name" value="HD/PDEase_dom"/>
</dbReference>
<dbReference type="Proteomes" id="UP000199497">
    <property type="component" value="Unassembled WGS sequence"/>
</dbReference>
<reference evidence="3" key="1">
    <citation type="submission" date="2016-10" db="EMBL/GenBank/DDBJ databases">
        <authorList>
            <person name="Varghese N."/>
            <person name="Submissions S."/>
        </authorList>
    </citation>
    <scope>NUCLEOTIDE SEQUENCE [LARGE SCALE GENOMIC DNA]</scope>
    <source>
        <strain evidence="3">DSM 46732</strain>
    </source>
</reference>
<protein>
    <submittedName>
        <fullName evidence="2">HD domain-containing protein</fullName>
    </submittedName>
</protein>
<dbReference type="AlphaFoldDB" id="A0A1H0WCR9"/>
<dbReference type="RefSeq" id="WP_092603576.1">
    <property type="nucleotide sequence ID" value="NZ_FNJR01000011.1"/>
</dbReference>
<feature type="domain" description="HD" evidence="1">
    <location>
        <begin position="23"/>
        <end position="98"/>
    </location>
</feature>
<dbReference type="InterPro" id="IPR006674">
    <property type="entry name" value="HD_domain"/>
</dbReference>
<evidence type="ECO:0000259" key="1">
    <source>
        <dbReference type="Pfam" id="PF01966"/>
    </source>
</evidence>
<dbReference type="Gene3D" id="1.10.3210.10">
    <property type="entry name" value="Hypothetical protein af1432"/>
    <property type="match status" value="1"/>
</dbReference>
<evidence type="ECO:0000313" key="3">
    <source>
        <dbReference type="Proteomes" id="UP000199497"/>
    </source>
</evidence>
<sequence>MELVQRAAEVAESFVKPLGRRWFHVQAVAARAEELRDAVPSEERDILVAAAWLHDIGYAPEIAHTGFHPLDGARYLRDQEWPDTIVNLVAHHSGARFEAEERDIGHKLSEFPFEDSPLLDALVAADLTTGPAGERLSYNERMDEILSRYAPGDPVHRTWTRARPVIAEAVGRAERRLAEAQPR</sequence>
<dbReference type="EMBL" id="FNJR01000011">
    <property type="protein sequence ID" value="SDP88106.1"/>
    <property type="molecule type" value="Genomic_DNA"/>
</dbReference>
<dbReference type="STRING" id="405564.SAMN04487905_111164"/>
<keyword evidence="3" id="KW-1185">Reference proteome</keyword>
<name>A0A1H0WCR9_9ACTN</name>
<gene>
    <name evidence="2" type="ORF">SAMN04487905_111164</name>
</gene>
<dbReference type="CDD" id="cd00077">
    <property type="entry name" value="HDc"/>
    <property type="match status" value="1"/>
</dbReference>
<organism evidence="2 3">
    <name type="scientific">Actinopolyspora xinjiangensis</name>
    <dbReference type="NCBI Taxonomy" id="405564"/>
    <lineage>
        <taxon>Bacteria</taxon>
        <taxon>Bacillati</taxon>
        <taxon>Actinomycetota</taxon>
        <taxon>Actinomycetes</taxon>
        <taxon>Actinopolysporales</taxon>
        <taxon>Actinopolysporaceae</taxon>
        <taxon>Actinopolyspora</taxon>
    </lineage>
</organism>
<dbReference type="OrthoDB" id="2989229at2"/>
<dbReference type="Pfam" id="PF01966">
    <property type="entry name" value="HD"/>
    <property type="match status" value="1"/>
</dbReference>
<evidence type="ECO:0000313" key="2">
    <source>
        <dbReference type="EMBL" id="SDP88106.1"/>
    </source>
</evidence>